<dbReference type="PANTHER" id="PTHR47785">
    <property type="entry name" value="ZN(II)2CYS6 TRANSCRIPTION FACTOR (EUROFUNG)-RELATED-RELATED"/>
    <property type="match status" value="1"/>
</dbReference>
<proteinExistence type="predicted"/>
<keyword evidence="1" id="KW-0539">Nucleus</keyword>
<gene>
    <name evidence="4" type="ORF">CFAM422_013265</name>
</gene>
<feature type="compositionally biased region" description="Polar residues" evidence="2">
    <location>
        <begin position="19"/>
        <end position="36"/>
    </location>
</feature>
<dbReference type="Pfam" id="PF00172">
    <property type="entry name" value="Zn_clus"/>
    <property type="match status" value="1"/>
</dbReference>
<dbReference type="AlphaFoldDB" id="A0A9P5C5R4"/>
<dbReference type="SUPFAM" id="SSF57701">
    <property type="entry name" value="Zn2/Cys6 DNA-binding domain"/>
    <property type="match status" value="1"/>
</dbReference>
<evidence type="ECO:0000259" key="3">
    <source>
        <dbReference type="PROSITE" id="PS50048"/>
    </source>
</evidence>
<dbReference type="Gene3D" id="4.10.240.10">
    <property type="entry name" value="Zn(2)-C6 fungal-type DNA-binding domain"/>
    <property type="match status" value="1"/>
</dbReference>
<dbReference type="CDD" id="cd12148">
    <property type="entry name" value="fungal_TF_MHR"/>
    <property type="match status" value="1"/>
</dbReference>
<comment type="caution">
    <text evidence="4">The sequence shown here is derived from an EMBL/GenBank/DDBJ whole genome shotgun (WGS) entry which is preliminary data.</text>
</comment>
<evidence type="ECO:0000256" key="2">
    <source>
        <dbReference type="SAM" id="MobiDB-lite"/>
    </source>
</evidence>
<dbReference type="GO" id="GO:0000981">
    <property type="term" value="F:DNA-binding transcription factor activity, RNA polymerase II-specific"/>
    <property type="evidence" value="ECO:0007669"/>
    <property type="project" value="InterPro"/>
</dbReference>
<keyword evidence="5" id="KW-1185">Reference proteome</keyword>
<evidence type="ECO:0000313" key="5">
    <source>
        <dbReference type="Proteomes" id="UP000801864"/>
    </source>
</evidence>
<dbReference type="EMBL" id="QLNT01000040">
    <property type="protein sequence ID" value="KAF3054756.1"/>
    <property type="molecule type" value="Genomic_DNA"/>
</dbReference>
<protein>
    <recommendedName>
        <fullName evidence="3">Zn(2)-C6 fungal-type domain-containing protein</fullName>
    </recommendedName>
</protein>
<organism evidence="4 5">
    <name type="scientific">Trichoderma lentiforme</name>
    <dbReference type="NCBI Taxonomy" id="1567552"/>
    <lineage>
        <taxon>Eukaryota</taxon>
        <taxon>Fungi</taxon>
        <taxon>Dikarya</taxon>
        <taxon>Ascomycota</taxon>
        <taxon>Pezizomycotina</taxon>
        <taxon>Sordariomycetes</taxon>
        <taxon>Hypocreomycetidae</taxon>
        <taxon>Hypocreales</taxon>
        <taxon>Hypocreaceae</taxon>
        <taxon>Trichoderma</taxon>
    </lineage>
</organism>
<dbReference type="SMART" id="SM00066">
    <property type="entry name" value="GAL4"/>
    <property type="match status" value="1"/>
</dbReference>
<accession>A0A9P5C5R4</accession>
<name>A0A9P5C5R4_9HYPO</name>
<sequence length="662" mass="73890">MPRHSKRDSTPEMSRRRSNTSWSSPRGDATSPSILASTDAGRGDNIGPARRPRAPTACLVCRARKVRCSNGRPSCAGCARLGCECVYPEPPKYALQSQRPLTCISTPSSYSQSNSEVLDTLNEILRRLPPATESRPEVQVAGSASTSSHAFTAMGHVFEWPIFAMNKSSHVVAFGVLGTSQMQELSCGASPAFGMPRLDGEEISALLTRFLRMVHIMNPILDCTTLMNYGRTIAELGPQWDSQTCLVLVAAALGAIADPFSSFADTVETLSSSSSRQDGAQSRQRAESYYQSARRRFGLLGISLTACHCHLLSGIYLLYTLRPIEAWNAFFQASSLYTVYLKSQAAVRITNEPDSVDMDMLPDEHDCHDELRECLEQRLYWSCIKSESEVCAEVELPKSALHTMDYPYQFPSPPTPKSVDGLDDSQYHGTSASSATTILSSCPPPTEIQDFKELHESSWFNYLSEISLSRLSNSVDQAFYMTPSASWTSMNLLDMITMACSFEEQIERWQETLPQPIASCFDKSLDLSTVSELQLAPWLRSANIKLRIYRPFLYCLAHRRDKCWPVDDAVRQLAQKAVLLCLDPLFNFGLRHRDAGMWFRCRETACRALILICAGKVGLLQKMDLERHAQETLKVCLAHLQYWETEADDVRLARQALEKAIS</sequence>
<reference evidence="4 5" key="1">
    <citation type="submission" date="2018-06" db="EMBL/GenBank/DDBJ databases">
        <title>Genome analysis of cellulolytic fungus Trichoderma lentiforme CFAM-422.</title>
        <authorList>
            <person name="Steindorff A.S."/>
            <person name="Formighieri E.F."/>
            <person name="Midorikawa G.E.O."/>
            <person name="Tamietti M.S."/>
            <person name="Ramos E.Z."/>
            <person name="Silva A.S."/>
            <person name="Bon E.P.S."/>
            <person name="Mendes T.D."/>
            <person name="Damaso M.C.T."/>
            <person name="Favaro L.C.L."/>
        </authorList>
    </citation>
    <scope>NUCLEOTIDE SEQUENCE [LARGE SCALE GENOMIC DNA]</scope>
    <source>
        <strain evidence="4 5">CFAM-422</strain>
    </source>
</reference>
<dbReference type="InterPro" id="IPR053181">
    <property type="entry name" value="EcdB-like_regulator"/>
</dbReference>
<dbReference type="PROSITE" id="PS50048">
    <property type="entry name" value="ZN2_CY6_FUNGAL_2"/>
    <property type="match status" value="1"/>
</dbReference>
<dbReference type="Proteomes" id="UP000801864">
    <property type="component" value="Unassembled WGS sequence"/>
</dbReference>
<dbReference type="InterPro" id="IPR036864">
    <property type="entry name" value="Zn2-C6_fun-type_DNA-bd_sf"/>
</dbReference>
<dbReference type="GO" id="GO:0008270">
    <property type="term" value="F:zinc ion binding"/>
    <property type="evidence" value="ECO:0007669"/>
    <property type="project" value="InterPro"/>
</dbReference>
<dbReference type="CDD" id="cd00067">
    <property type="entry name" value="GAL4"/>
    <property type="match status" value="1"/>
</dbReference>
<dbReference type="PANTHER" id="PTHR47785:SF5">
    <property type="entry name" value="ZN(II)2CYS6 TRANSCRIPTION FACTOR (EUROFUNG)"/>
    <property type="match status" value="1"/>
</dbReference>
<evidence type="ECO:0000313" key="4">
    <source>
        <dbReference type="EMBL" id="KAF3054756.1"/>
    </source>
</evidence>
<dbReference type="PROSITE" id="PS00463">
    <property type="entry name" value="ZN2_CY6_FUNGAL_1"/>
    <property type="match status" value="1"/>
</dbReference>
<feature type="domain" description="Zn(2)-C6 fungal-type" evidence="3">
    <location>
        <begin position="57"/>
        <end position="87"/>
    </location>
</feature>
<evidence type="ECO:0000256" key="1">
    <source>
        <dbReference type="ARBA" id="ARBA00023242"/>
    </source>
</evidence>
<feature type="region of interest" description="Disordered" evidence="2">
    <location>
        <begin position="1"/>
        <end position="49"/>
    </location>
</feature>
<dbReference type="InterPro" id="IPR001138">
    <property type="entry name" value="Zn2Cys6_DnaBD"/>
</dbReference>